<dbReference type="GO" id="GO:0046983">
    <property type="term" value="F:protein dimerization activity"/>
    <property type="evidence" value="ECO:0007669"/>
    <property type="project" value="InterPro"/>
</dbReference>
<dbReference type="CDD" id="cd11454">
    <property type="entry name" value="bHLH_AtIND_like"/>
    <property type="match status" value="1"/>
</dbReference>
<comment type="caution">
    <text evidence="8">The sequence shown here is derived from an EMBL/GenBank/DDBJ whole genome shotgun (WGS) entry which is preliminary data.</text>
</comment>
<dbReference type="FunFam" id="4.10.280.10:FF:000046">
    <property type="entry name" value="Transcription factor bHLH83"/>
    <property type="match status" value="1"/>
</dbReference>
<comment type="subcellular location">
    <subcellularLocation>
        <location evidence="1">Nucleus</location>
    </subcellularLocation>
</comment>
<dbReference type="Gene3D" id="4.10.280.10">
    <property type="entry name" value="Helix-loop-helix DNA-binding domain"/>
    <property type="match status" value="1"/>
</dbReference>
<feature type="region of interest" description="Disordered" evidence="6">
    <location>
        <begin position="224"/>
        <end position="260"/>
    </location>
</feature>
<evidence type="ECO:0000259" key="7">
    <source>
        <dbReference type="PROSITE" id="PS50888"/>
    </source>
</evidence>
<evidence type="ECO:0000256" key="5">
    <source>
        <dbReference type="ARBA" id="ARBA00023242"/>
    </source>
</evidence>
<dbReference type="GO" id="GO:0003677">
    <property type="term" value="F:DNA binding"/>
    <property type="evidence" value="ECO:0007669"/>
    <property type="project" value="UniProtKB-KW"/>
</dbReference>
<dbReference type="InterPro" id="IPR045843">
    <property type="entry name" value="IND-like"/>
</dbReference>
<dbReference type="SMART" id="SM00353">
    <property type="entry name" value="HLH"/>
    <property type="match status" value="1"/>
</dbReference>
<gene>
    <name evidence="8" type="ORF">Nepgr_029075</name>
</gene>
<keyword evidence="9" id="KW-1185">Reference proteome</keyword>
<protein>
    <recommendedName>
        <fullName evidence="7">BHLH domain-containing protein</fullName>
    </recommendedName>
</protein>
<dbReference type="SUPFAM" id="SSF47459">
    <property type="entry name" value="HLH, helix-loop-helix DNA-binding domain"/>
    <property type="match status" value="1"/>
</dbReference>
<evidence type="ECO:0000256" key="2">
    <source>
        <dbReference type="ARBA" id="ARBA00023015"/>
    </source>
</evidence>
<dbReference type="EMBL" id="BSYO01000032">
    <property type="protein sequence ID" value="GMH27232.1"/>
    <property type="molecule type" value="Genomic_DNA"/>
</dbReference>
<feature type="domain" description="BHLH" evidence="7">
    <location>
        <begin position="249"/>
        <end position="298"/>
    </location>
</feature>
<keyword evidence="5" id="KW-0539">Nucleus</keyword>
<dbReference type="Proteomes" id="UP001279734">
    <property type="component" value="Unassembled WGS sequence"/>
</dbReference>
<feature type="compositionally biased region" description="Basic and acidic residues" evidence="6">
    <location>
        <begin position="224"/>
        <end position="234"/>
    </location>
</feature>
<dbReference type="PANTHER" id="PTHR45914:SF59">
    <property type="entry name" value="TRANSCRIPTION FACTOR BHLH83-LIKE"/>
    <property type="match status" value="1"/>
</dbReference>
<reference evidence="8" key="1">
    <citation type="submission" date="2023-05" db="EMBL/GenBank/DDBJ databases">
        <title>Nepenthes gracilis genome sequencing.</title>
        <authorList>
            <person name="Fukushima K."/>
        </authorList>
    </citation>
    <scope>NUCLEOTIDE SEQUENCE</scope>
    <source>
        <strain evidence="8">SING2019-196</strain>
    </source>
</reference>
<sequence length="343" mass="38064">MAIAKDRTPIFANVLLEESESSIVQFPNLSSSLYGFSEYHQEKQLGFRQDDMLEENSSTVISDKFGRISNQFMVMSDLSPLSSSSVSANSSSGFTFHAPGYQPEEADHHRSLMSFETGTNGSNFMHSSGCFLSFQQACNQRISHPNGFSTWEGSSINGSQLKVMNSSSRNLRVFDDIITSMQTASSYQDAANDWLYAAEDATMADICQASGTLQQTYFNKRPRLEEESMQDAKKQCANGSKKTKPKPTTSKDPQTIAAKNRRERISERLKILQDLIPNGSKVDLVTMLEKAISYVKFLQLQVKVLETDEFWPAVGGKPPDISQVREAIDAILASQRHTATSSS</sequence>
<dbReference type="InterPro" id="IPR011598">
    <property type="entry name" value="bHLH_dom"/>
</dbReference>
<proteinExistence type="predicted"/>
<dbReference type="AlphaFoldDB" id="A0AAD3TD99"/>
<evidence type="ECO:0000256" key="6">
    <source>
        <dbReference type="SAM" id="MobiDB-lite"/>
    </source>
</evidence>
<evidence type="ECO:0000256" key="4">
    <source>
        <dbReference type="ARBA" id="ARBA00023163"/>
    </source>
</evidence>
<name>A0AAD3TD99_NEPGR</name>
<dbReference type="PROSITE" id="PS50888">
    <property type="entry name" value="BHLH"/>
    <property type="match status" value="1"/>
</dbReference>
<keyword evidence="3" id="KW-0238">DNA-binding</keyword>
<dbReference type="InterPro" id="IPR036638">
    <property type="entry name" value="HLH_DNA-bd_sf"/>
</dbReference>
<dbReference type="GO" id="GO:0005634">
    <property type="term" value="C:nucleus"/>
    <property type="evidence" value="ECO:0007669"/>
    <property type="project" value="UniProtKB-SubCell"/>
</dbReference>
<keyword evidence="4" id="KW-0804">Transcription</keyword>
<accession>A0AAD3TD99</accession>
<evidence type="ECO:0000313" key="8">
    <source>
        <dbReference type="EMBL" id="GMH27232.1"/>
    </source>
</evidence>
<dbReference type="PANTHER" id="PTHR45914">
    <property type="entry name" value="TRANSCRIPTION FACTOR HEC3-RELATED"/>
    <property type="match status" value="1"/>
</dbReference>
<dbReference type="Pfam" id="PF00010">
    <property type="entry name" value="HLH"/>
    <property type="match status" value="1"/>
</dbReference>
<organism evidence="8 9">
    <name type="scientific">Nepenthes gracilis</name>
    <name type="common">Slender pitcher plant</name>
    <dbReference type="NCBI Taxonomy" id="150966"/>
    <lineage>
        <taxon>Eukaryota</taxon>
        <taxon>Viridiplantae</taxon>
        <taxon>Streptophyta</taxon>
        <taxon>Embryophyta</taxon>
        <taxon>Tracheophyta</taxon>
        <taxon>Spermatophyta</taxon>
        <taxon>Magnoliopsida</taxon>
        <taxon>eudicotyledons</taxon>
        <taxon>Gunneridae</taxon>
        <taxon>Pentapetalae</taxon>
        <taxon>Caryophyllales</taxon>
        <taxon>Nepenthaceae</taxon>
        <taxon>Nepenthes</taxon>
    </lineage>
</organism>
<keyword evidence="2" id="KW-0805">Transcription regulation</keyword>
<evidence type="ECO:0000256" key="3">
    <source>
        <dbReference type="ARBA" id="ARBA00023125"/>
    </source>
</evidence>
<dbReference type="GO" id="GO:0048766">
    <property type="term" value="P:root hair initiation"/>
    <property type="evidence" value="ECO:0007669"/>
    <property type="project" value="UniProtKB-ARBA"/>
</dbReference>
<evidence type="ECO:0000256" key="1">
    <source>
        <dbReference type="ARBA" id="ARBA00004123"/>
    </source>
</evidence>
<dbReference type="GO" id="GO:0003700">
    <property type="term" value="F:DNA-binding transcription factor activity"/>
    <property type="evidence" value="ECO:0007669"/>
    <property type="project" value="InterPro"/>
</dbReference>
<evidence type="ECO:0000313" key="9">
    <source>
        <dbReference type="Proteomes" id="UP001279734"/>
    </source>
</evidence>